<keyword evidence="3" id="KW-1185">Reference proteome</keyword>
<gene>
    <name evidence="2" type="ORF">BLA17378_04919</name>
    <name evidence="1" type="ORF">BLA3211_01967</name>
</gene>
<dbReference type="EMBL" id="CABWIL020000006">
    <property type="protein sequence ID" value="CAB3962897.1"/>
    <property type="molecule type" value="Genomic_DNA"/>
</dbReference>
<evidence type="ECO:0000313" key="4">
    <source>
        <dbReference type="Proteomes" id="UP000494301"/>
    </source>
</evidence>
<proteinExistence type="predicted"/>
<name>A0A6J5ITA0_9BURK</name>
<evidence type="ECO:0000313" key="3">
    <source>
        <dbReference type="Proteomes" id="UP000494120"/>
    </source>
</evidence>
<sequence>MGILLRDDQASYRANAKGMIFPISDAGLEFVGVFGGDLTASSRNFAANKPALAPVGSPTVNEDSIVLTGSSAFLQTEMADSIDLTFIAIARPLEMVGHVLISNYRSVSLAHSGTTIGASLYTVPEPGPDNDGLKTVVFERAVTDGNASIFAGVSLENDQGLGVYQFLCGRFDSSAKVHRVNNLTTGHSFTSGPEPRALDLGGTFRIGAGYAAGEWEGKSEFVSAIGMSRCITDHELTTLYQFWKGYCSRRGIVI</sequence>
<organism evidence="1 4">
    <name type="scientific">Burkholderia aenigmatica</name>
    <dbReference type="NCBI Taxonomy" id="2015348"/>
    <lineage>
        <taxon>Bacteria</taxon>
        <taxon>Pseudomonadati</taxon>
        <taxon>Pseudomonadota</taxon>
        <taxon>Betaproteobacteria</taxon>
        <taxon>Burkholderiales</taxon>
        <taxon>Burkholderiaceae</taxon>
        <taxon>Burkholderia</taxon>
        <taxon>Burkholderia cepacia complex</taxon>
    </lineage>
</organism>
<dbReference type="Proteomes" id="UP000494301">
    <property type="component" value="Unassembled WGS sequence"/>
</dbReference>
<accession>A0A6J5ITA0</accession>
<dbReference type="EMBL" id="CABVQG010000018">
    <property type="protein sequence ID" value="VWC96233.1"/>
    <property type="molecule type" value="Genomic_DNA"/>
</dbReference>
<reference evidence="1 4" key="1">
    <citation type="submission" date="2020-04" db="EMBL/GenBank/DDBJ databases">
        <authorList>
            <person name="Depoorter E."/>
        </authorList>
    </citation>
    <scope>NUCLEOTIDE SEQUENCE [LARGE SCALE GENOMIC DNA]</scope>
    <source>
        <strain evidence="1 4">BCC0217</strain>
        <strain evidence="2 3">R-17378</strain>
    </source>
</reference>
<evidence type="ECO:0000313" key="1">
    <source>
        <dbReference type="EMBL" id="CAB3962897.1"/>
    </source>
</evidence>
<dbReference type="AlphaFoldDB" id="A0A6J5ITA0"/>
<dbReference type="RefSeq" id="WP_236027300.1">
    <property type="nucleotide sequence ID" value="NZ_CABVQF010000057.1"/>
</dbReference>
<protein>
    <submittedName>
        <fullName evidence="1">Uncharacterized protein</fullName>
    </submittedName>
</protein>
<dbReference type="Proteomes" id="UP000494120">
    <property type="component" value="Unassembled WGS sequence"/>
</dbReference>
<evidence type="ECO:0000313" key="2">
    <source>
        <dbReference type="EMBL" id="VWC96233.1"/>
    </source>
</evidence>